<dbReference type="Proteomes" id="UP000284605">
    <property type="component" value="Unassembled WGS sequence"/>
</dbReference>
<keyword evidence="9 11" id="KW-0057">Aromatic amino acid biosynthesis</keyword>
<keyword evidence="11" id="KW-0460">Magnesium</keyword>
<dbReference type="PRINTS" id="PR01100">
    <property type="entry name" value="SHIKIMTKNASE"/>
</dbReference>
<feature type="binding site" evidence="11">
    <location>
        <position position="71"/>
    </location>
    <ligand>
        <name>substrate</name>
    </ligand>
</feature>
<keyword evidence="5 11" id="KW-0808">Transferase</keyword>
<keyword evidence="13" id="KW-1185">Reference proteome</keyword>
<dbReference type="Gene3D" id="3.40.50.300">
    <property type="entry name" value="P-loop containing nucleotide triphosphate hydrolases"/>
    <property type="match status" value="1"/>
</dbReference>
<comment type="pathway">
    <text evidence="1 11">Metabolic intermediate biosynthesis; chorismate biosynthesis; chorismate from D-erythrose 4-phosphate and phosphoenolpyruvate: step 5/7.</text>
</comment>
<comment type="cofactor">
    <cofactor evidence="11">
        <name>Mg(2+)</name>
        <dbReference type="ChEBI" id="CHEBI:18420"/>
    </cofactor>
    <text evidence="11">Binds 1 Mg(2+) ion per subunit.</text>
</comment>
<keyword evidence="8 11" id="KW-0067">ATP-binding</keyword>
<keyword evidence="4 11" id="KW-0028">Amino-acid biosynthesis</keyword>
<dbReference type="GO" id="GO:0008652">
    <property type="term" value="P:amino acid biosynthetic process"/>
    <property type="evidence" value="ECO:0007669"/>
    <property type="project" value="UniProtKB-KW"/>
</dbReference>
<dbReference type="NCBIfam" id="NF010552">
    <property type="entry name" value="PRK13946.1"/>
    <property type="match status" value="1"/>
</dbReference>
<evidence type="ECO:0000313" key="13">
    <source>
        <dbReference type="Proteomes" id="UP000284605"/>
    </source>
</evidence>
<keyword evidence="11" id="KW-0479">Metal-binding</keyword>
<comment type="catalytic activity">
    <reaction evidence="10 11">
        <text>shikimate + ATP = 3-phosphoshikimate + ADP + H(+)</text>
        <dbReference type="Rhea" id="RHEA:13121"/>
        <dbReference type="ChEBI" id="CHEBI:15378"/>
        <dbReference type="ChEBI" id="CHEBI:30616"/>
        <dbReference type="ChEBI" id="CHEBI:36208"/>
        <dbReference type="ChEBI" id="CHEBI:145989"/>
        <dbReference type="ChEBI" id="CHEBI:456216"/>
        <dbReference type="EC" id="2.7.1.71"/>
    </reaction>
</comment>
<dbReference type="PROSITE" id="PS01128">
    <property type="entry name" value="SHIKIMATE_KINASE"/>
    <property type="match status" value="1"/>
</dbReference>
<evidence type="ECO:0000256" key="6">
    <source>
        <dbReference type="ARBA" id="ARBA00022741"/>
    </source>
</evidence>
<feature type="binding site" evidence="11">
    <location>
        <begin position="2"/>
        <end position="7"/>
    </location>
    <ligand>
        <name>ATP</name>
        <dbReference type="ChEBI" id="CHEBI:30616"/>
    </ligand>
</feature>
<feature type="binding site" evidence="11">
    <location>
        <position position="109"/>
    </location>
    <ligand>
        <name>ATP</name>
        <dbReference type="ChEBI" id="CHEBI:30616"/>
    </ligand>
</feature>
<sequence>MGAGKSSIGRRLAQRLHVPFIDADTEIEAAAGCSIDEIFERHGEAAFRDGERRVIARLLADHSPHILATGGGAFMDPETRTAIKAAATSIWLRADLDVLLKRVKKRNNRPLLKRGDPREILERLISSRYPVYAQADLTVESLDGPHEQVVEAVIEKIASLRRGTPGTPS</sequence>
<dbReference type="SUPFAM" id="SSF52540">
    <property type="entry name" value="P-loop containing nucleoside triphosphate hydrolases"/>
    <property type="match status" value="1"/>
</dbReference>
<dbReference type="EMBL" id="QYUK01000011">
    <property type="protein sequence ID" value="RJF90012.1"/>
    <property type="molecule type" value="Genomic_DNA"/>
</dbReference>
<feature type="binding site" evidence="11">
    <location>
        <position position="128"/>
    </location>
    <ligand>
        <name>substrate</name>
    </ligand>
</feature>
<gene>
    <name evidence="11" type="primary">aroK</name>
    <name evidence="12" type="ORF">D3874_14900</name>
</gene>
<evidence type="ECO:0000256" key="1">
    <source>
        <dbReference type="ARBA" id="ARBA00004842"/>
    </source>
</evidence>
<protein>
    <recommendedName>
        <fullName evidence="3 11">Shikimate kinase</fullName>
        <shortName evidence="11">SK</shortName>
        <ecNumber evidence="3 11">2.7.1.71</ecNumber>
    </recommendedName>
</protein>
<feature type="binding site" evidence="11">
    <location>
        <position position="6"/>
    </location>
    <ligand>
        <name>Mg(2+)</name>
        <dbReference type="ChEBI" id="CHEBI:18420"/>
    </ligand>
</feature>
<keyword evidence="7 11" id="KW-0418">Kinase</keyword>
<dbReference type="GO" id="GO:0004765">
    <property type="term" value="F:shikimate kinase activity"/>
    <property type="evidence" value="ECO:0007669"/>
    <property type="project" value="UniProtKB-UniRule"/>
</dbReference>
<comment type="similarity">
    <text evidence="2 11">Belongs to the shikimate kinase family.</text>
</comment>
<evidence type="ECO:0000256" key="2">
    <source>
        <dbReference type="ARBA" id="ARBA00006997"/>
    </source>
</evidence>
<name>A0A418WJ97_9PROT</name>
<dbReference type="InterPro" id="IPR000623">
    <property type="entry name" value="Shikimate_kinase/TSH1"/>
</dbReference>
<comment type="caution">
    <text evidence="11">Lacks conserved residue(s) required for the propagation of feature annotation.</text>
</comment>
<comment type="function">
    <text evidence="11">Catalyzes the specific phosphorylation of the 3-hydroxyl group of shikimic acid using ATP as a cosubstrate.</text>
</comment>
<dbReference type="CDD" id="cd00464">
    <property type="entry name" value="SK"/>
    <property type="match status" value="1"/>
</dbReference>
<organism evidence="12 13">
    <name type="scientific">Oleomonas cavernae</name>
    <dbReference type="NCBI Taxonomy" id="2320859"/>
    <lineage>
        <taxon>Bacteria</taxon>
        <taxon>Pseudomonadati</taxon>
        <taxon>Pseudomonadota</taxon>
        <taxon>Alphaproteobacteria</taxon>
        <taxon>Acetobacterales</taxon>
        <taxon>Acetobacteraceae</taxon>
        <taxon>Oleomonas</taxon>
    </lineage>
</organism>
<evidence type="ECO:0000256" key="4">
    <source>
        <dbReference type="ARBA" id="ARBA00022605"/>
    </source>
</evidence>
<evidence type="ECO:0000256" key="9">
    <source>
        <dbReference type="ARBA" id="ARBA00023141"/>
    </source>
</evidence>
<comment type="subcellular location">
    <subcellularLocation>
        <location evidence="11">Cytoplasm</location>
    </subcellularLocation>
</comment>
<dbReference type="OrthoDB" id="9800332at2"/>
<feature type="binding site" evidence="11">
    <location>
        <position position="48"/>
    </location>
    <ligand>
        <name>substrate</name>
    </ligand>
</feature>
<dbReference type="InterPro" id="IPR027417">
    <property type="entry name" value="P-loop_NTPase"/>
</dbReference>
<reference evidence="12 13" key="1">
    <citation type="submission" date="2018-09" db="EMBL/GenBank/DDBJ databases">
        <authorList>
            <person name="Zhu H."/>
        </authorList>
    </citation>
    <scope>NUCLEOTIDE SEQUENCE [LARGE SCALE GENOMIC DNA]</scope>
    <source>
        <strain evidence="12 13">K1W22B-8</strain>
    </source>
</reference>
<comment type="caution">
    <text evidence="12">The sequence shown here is derived from an EMBL/GenBank/DDBJ whole genome shotgun (WGS) entry which is preliminary data.</text>
</comment>
<dbReference type="AlphaFoldDB" id="A0A418WJ97"/>
<dbReference type="InterPro" id="IPR031322">
    <property type="entry name" value="Shikimate/glucono_kinase"/>
</dbReference>
<dbReference type="PANTHER" id="PTHR21087:SF16">
    <property type="entry name" value="SHIKIMATE KINASE 1, CHLOROPLASTIC"/>
    <property type="match status" value="1"/>
</dbReference>
<dbReference type="GO" id="GO:0009073">
    <property type="term" value="P:aromatic amino acid family biosynthetic process"/>
    <property type="evidence" value="ECO:0007669"/>
    <property type="project" value="UniProtKB-KW"/>
</dbReference>
<evidence type="ECO:0000256" key="11">
    <source>
        <dbReference type="HAMAP-Rule" id="MF_00109"/>
    </source>
</evidence>
<dbReference type="GO" id="GO:0000287">
    <property type="term" value="F:magnesium ion binding"/>
    <property type="evidence" value="ECO:0007669"/>
    <property type="project" value="UniProtKB-UniRule"/>
</dbReference>
<evidence type="ECO:0000256" key="3">
    <source>
        <dbReference type="ARBA" id="ARBA00012154"/>
    </source>
</evidence>
<accession>A0A418WJ97</accession>
<dbReference type="GO" id="GO:0005524">
    <property type="term" value="F:ATP binding"/>
    <property type="evidence" value="ECO:0007669"/>
    <property type="project" value="UniProtKB-UniRule"/>
</dbReference>
<dbReference type="PANTHER" id="PTHR21087">
    <property type="entry name" value="SHIKIMATE KINASE"/>
    <property type="match status" value="1"/>
</dbReference>
<proteinExistence type="inferred from homology"/>
<dbReference type="GO" id="GO:0005829">
    <property type="term" value="C:cytosol"/>
    <property type="evidence" value="ECO:0007669"/>
    <property type="project" value="TreeGrafter"/>
</dbReference>
<dbReference type="HAMAP" id="MF_00109">
    <property type="entry name" value="Shikimate_kinase"/>
    <property type="match status" value="1"/>
</dbReference>
<dbReference type="GO" id="GO:0009423">
    <property type="term" value="P:chorismate biosynthetic process"/>
    <property type="evidence" value="ECO:0007669"/>
    <property type="project" value="UniProtKB-UniRule"/>
</dbReference>
<evidence type="ECO:0000256" key="8">
    <source>
        <dbReference type="ARBA" id="ARBA00022840"/>
    </source>
</evidence>
<dbReference type="EC" id="2.7.1.71" evidence="3 11"/>
<comment type="subunit">
    <text evidence="11">Monomer.</text>
</comment>
<evidence type="ECO:0000313" key="12">
    <source>
        <dbReference type="EMBL" id="RJF90012.1"/>
    </source>
</evidence>
<dbReference type="Pfam" id="PF01202">
    <property type="entry name" value="SKI"/>
    <property type="match status" value="1"/>
</dbReference>
<evidence type="ECO:0000256" key="10">
    <source>
        <dbReference type="ARBA" id="ARBA00048567"/>
    </source>
</evidence>
<keyword evidence="11" id="KW-0963">Cytoplasm</keyword>
<keyword evidence="6 11" id="KW-0547">Nucleotide-binding</keyword>
<evidence type="ECO:0000256" key="7">
    <source>
        <dbReference type="ARBA" id="ARBA00022777"/>
    </source>
</evidence>
<evidence type="ECO:0000256" key="5">
    <source>
        <dbReference type="ARBA" id="ARBA00022679"/>
    </source>
</evidence>
<dbReference type="UniPathway" id="UPA00053">
    <property type="reaction ID" value="UER00088"/>
</dbReference>
<feature type="binding site" evidence="11">
    <location>
        <position position="24"/>
    </location>
    <ligand>
        <name>substrate</name>
    </ligand>
</feature>
<dbReference type="InterPro" id="IPR023000">
    <property type="entry name" value="Shikimate_kinase_CS"/>
</dbReference>